<evidence type="ECO:0000313" key="2">
    <source>
        <dbReference type="EMBL" id="MCI53073.1"/>
    </source>
</evidence>
<proteinExistence type="predicted"/>
<dbReference type="AlphaFoldDB" id="A0A392SW86"/>
<evidence type="ECO:0000313" key="3">
    <source>
        <dbReference type="Proteomes" id="UP000265520"/>
    </source>
</evidence>
<evidence type="ECO:0000256" key="1">
    <source>
        <dbReference type="SAM" id="MobiDB-lite"/>
    </source>
</evidence>
<name>A0A392SW86_9FABA</name>
<protein>
    <submittedName>
        <fullName evidence="2">Uncharacterized protein</fullName>
    </submittedName>
</protein>
<organism evidence="2 3">
    <name type="scientific">Trifolium medium</name>
    <dbReference type="NCBI Taxonomy" id="97028"/>
    <lineage>
        <taxon>Eukaryota</taxon>
        <taxon>Viridiplantae</taxon>
        <taxon>Streptophyta</taxon>
        <taxon>Embryophyta</taxon>
        <taxon>Tracheophyta</taxon>
        <taxon>Spermatophyta</taxon>
        <taxon>Magnoliopsida</taxon>
        <taxon>eudicotyledons</taxon>
        <taxon>Gunneridae</taxon>
        <taxon>Pentapetalae</taxon>
        <taxon>rosids</taxon>
        <taxon>fabids</taxon>
        <taxon>Fabales</taxon>
        <taxon>Fabaceae</taxon>
        <taxon>Papilionoideae</taxon>
        <taxon>50 kb inversion clade</taxon>
        <taxon>NPAAA clade</taxon>
        <taxon>Hologalegina</taxon>
        <taxon>IRL clade</taxon>
        <taxon>Trifolieae</taxon>
        <taxon>Trifolium</taxon>
    </lineage>
</organism>
<dbReference type="EMBL" id="LXQA010457360">
    <property type="protein sequence ID" value="MCI53073.1"/>
    <property type="molecule type" value="Genomic_DNA"/>
</dbReference>
<dbReference type="Proteomes" id="UP000265520">
    <property type="component" value="Unassembled WGS sequence"/>
</dbReference>
<sequence>MSQINSRPGMKNHQVYSIDPGSHGWTPHPALGPSPHQSHPAIVGDVPDNPDSKHPEHGSNAPAVL</sequence>
<comment type="caution">
    <text evidence="2">The sequence shown here is derived from an EMBL/GenBank/DDBJ whole genome shotgun (WGS) entry which is preliminary data.</text>
</comment>
<accession>A0A392SW86</accession>
<reference evidence="2 3" key="1">
    <citation type="journal article" date="2018" name="Front. Plant Sci.">
        <title>Red Clover (Trifolium pratense) and Zigzag Clover (T. medium) - A Picture of Genomic Similarities and Differences.</title>
        <authorList>
            <person name="Dluhosova J."/>
            <person name="Istvanek J."/>
            <person name="Nedelnik J."/>
            <person name="Repkova J."/>
        </authorList>
    </citation>
    <scope>NUCLEOTIDE SEQUENCE [LARGE SCALE GENOMIC DNA]</scope>
    <source>
        <strain evidence="3">cv. 10/8</strain>
        <tissue evidence="2">Leaf</tissue>
    </source>
</reference>
<feature type="region of interest" description="Disordered" evidence="1">
    <location>
        <begin position="1"/>
        <end position="65"/>
    </location>
</feature>
<keyword evidence="3" id="KW-1185">Reference proteome</keyword>